<dbReference type="GO" id="GO:0005524">
    <property type="term" value="F:ATP binding"/>
    <property type="evidence" value="ECO:0007669"/>
    <property type="project" value="UniProtKB-KW"/>
</dbReference>
<dbReference type="RefSeq" id="WP_093728797.1">
    <property type="nucleotide sequence ID" value="NZ_FMZB01000019.1"/>
</dbReference>
<dbReference type="Pfam" id="PF00512">
    <property type="entry name" value="HisKA"/>
    <property type="match status" value="1"/>
</dbReference>
<evidence type="ECO:0000256" key="2">
    <source>
        <dbReference type="ARBA" id="ARBA00004651"/>
    </source>
</evidence>
<dbReference type="InterPro" id="IPR005467">
    <property type="entry name" value="His_kinase_dom"/>
</dbReference>
<evidence type="ECO:0000256" key="13">
    <source>
        <dbReference type="ARBA" id="ARBA00023136"/>
    </source>
</evidence>
<keyword evidence="7 14" id="KW-0812">Transmembrane</keyword>
<dbReference type="SMART" id="SM00388">
    <property type="entry name" value="HisKA"/>
    <property type="match status" value="1"/>
</dbReference>
<evidence type="ECO:0000256" key="8">
    <source>
        <dbReference type="ARBA" id="ARBA00022741"/>
    </source>
</evidence>
<evidence type="ECO:0000256" key="5">
    <source>
        <dbReference type="ARBA" id="ARBA00022553"/>
    </source>
</evidence>
<comment type="catalytic activity">
    <reaction evidence="1">
        <text>ATP + protein L-histidine = ADP + protein N-phospho-L-histidine.</text>
        <dbReference type="EC" id="2.7.13.3"/>
    </reaction>
</comment>
<keyword evidence="5" id="KW-0597">Phosphoprotein</keyword>
<dbReference type="SUPFAM" id="SSF55874">
    <property type="entry name" value="ATPase domain of HSP90 chaperone/DNA topoisomerase II/histidine kinase"/>
    <property type="match status" value="1"/>
</dbReference>
<evidence type="ECO:0000313" key="17">
    <source>
        <dbReference type="Proteomes" id="UP000198666"/>
    </source>
</evidence>
<reference evidence="17" key="1">
    <citation type="submission" date="2016-10" db="EMBL/GenBank/DDBJ databases">
        <authorList>
            <person name="Varghese N."/>
            <person name="Submissions S."/>
        </authorList>
    </citation>
    <scope>NUCLEOTIDE SEQUENCE [LARGE SCALE GENOMIC DNA]</scope>
    <source>
        <strain evidence="17">DSM 21620</strain>
    </source>
</reference>
<feature type="domain" description="Histidine kinase" evidence="15">
    <location>
        <begin position="120"/>
        <end position="328"/>
    </location>
</feature>
<protein>
    <recommendedName>
        <fullName evidence="3">histidine kinase</fullName>
        <ecNumber evidence="3">2.7.13.3</ecNumber>
    </recommendedName>
</protein>
<dbReference type="GO" id="GO:0016036">
    <property type="term" value="P:cellular response to phosphate starvation"/>
    <property type="evidence" value="ECO:0007669"/>
    <property type="project" value="TreeGrafter"/>
</dbReference>
<dbReference type="GO" id="GO:0005886">
    <property type="term" value="C:plasma membrane"/>
    <property type="evidence" value="ECO:0007669"/>
    <property type="project" value="UniProtKB-SubCell"/>
</dbReference>
<dbReference type="Pfam" id="PF02518">
    <property type="entry name" value="HATPase_c"/>
    <property type="match status" value="1"/>
</dbReference>
<evidence type="ECO:0000256" key="10">
    <source>
        <dbReference type="ARBA" id="ARBA00022840"/>
    </source>
</evidence>
<dbReference type="GO" id="GO:0004721">
    <property type="term" value="F:phosphoprotein phosphatase activity"/>
    <property type="evidence" value="ECO:0007669"/>
    <property type="project" value="TreeGrafter"/>
</dbReference>
<dbReference type="OrthoDB" id="9780487at2"/>
<keyword evidence="9 16" id="KW-0418">Kinase</keyword>
<evidence type="ECO:0000256" key="1">
    <source>
        <dbReference type="ARBA" id="ARBA00000085"/>
    </source>
</evidence>
<dbReference type="InterPro" id="IPR003594">
    <property type="entry name" value="HATPase_dom"/>
</dbReference>
<dbReference type="EMBL" id="FMZB01000019">
    <property type="protein sequence ID" value="SDD70394.1"/>
    <property type="molecule type" value="Genomic_DNA"/>
</dbReference>
<evidence type="ECO:0000256" key="3">
    <source>
        <dbReference type="ARBA" id="ARBA00012438"/>
    </source>
</evidence>
<dbReference type="InterPro" id="IPR050351">
    <property type="entry name" value="BphY/WalK/GraS-like"/>
</dbReference>
<keyword evidence="11 14" id="KW-1133">Transmembrane helix</keyword>
<dbReference type="Gene3D" id="3.30.565.10">
    <property type="entry name" value="Histidine kinase-like ATPase, C-terminal domain"/>
    <property type="match status" value="1"/>
</dbReference>
<evidence type="ECO:0000256" key="9">
    <source>
        <dbReference type="ARBA" id="ARBA00022777"/>
    </source>
</evidence>
<evidence type="ECO:0000259" key="15">
    <source>
        <dbReference type="PROSITE" id="PS50109"/>
    </source>
</evidence>
<keyword evidence="17" id="KW-1185">Reference proteome</keyword>
<dbReference type="InterPro" id="IPR036890">
    <property type="entry name" value="HATPase_C_sf"/>
</dbReference>
<dbReference type="PANTHER" id="PTHR45453:SF2">
    <property type="entry name" value="HISTIDINE KINASE"/>
    <property type="match status" value="1"/>
</dbReference>
<proteinExistence type="predicted"/>
<organism evidence="16 17">
    <name type="scientific">Terribacillus halophilus</name>
    <dbReference type="NCBI Taxonomy" id="361279"/>
    <lineage>
        <taxon>Bacteria</taxon>
        <taxon>Bacillati</taxon>
        <taxon>Bacillota</taxon>
        <taxon>Bacilli</taxon>
        <taxon>Bacillales</taxon>
        <taxon>Bacillaceae</taxon>
        <taxon>Terribacillus</taxon>
    </lineage>
</organism>
<gene>
    <name evidence="16" type="ORF">SAMN05421663_1195</name>
</gene>
<evidence type="ECO:0000313" key="16">
    <source>
        <dbReference type="EMBL" id="SDD70394.1"/>
    </source>
</evidence>
<feature type="transmembrane region" description="Helical" evidence="14">
    <location>
        <begin position="9"/>
        <end position="28"/>
    </location>
</feature>
<evidence type="ECO:0000256" key="4">
    <source>
        <dbReference type="ARBA" id="ARBA00022475"/>
    </source>
</evidence>
<feature type="transmembrane region" description="Helical" evidence="14">
    <location>
        <begin position="34"/>
        <end position="57"/>
    </location>
</feature>
<sequence>MKLFLREHVLLIMVQLFQSVMISLLFWLDGYRDVGVSLYAFFLSMLLLTAFLCYRYVSRRNFYQRLQHSLTALDQSLETTERAPISEALDQLLAAQYRLYREELLKGEDRQDEHLLFMDRWVHQMKTPLSVIELTAQSLDEPESSSIREETDRMREGLNTVLYLARLRTIKEDFHIKPVVLSKLIHEVNQENKRFYIRNEVFPQLKEEKTGAIVETDEKWLFFLLSQLIHNAVKYSAGKSNQLILSLYDRSGEMVLEVKDFGIGIPVVDRKRIFNKFYTGENGRKYRESTGMGLYLVNEVAEKLEHCLEMESTVGEGSTFRIIFSKTQNLTSM</sequence>
<keyword evidence="10" id="KW-0067">ATP-binding</keyword>
<dbReference type="CDD" id="cd00082">
    <property type="entry name" value="HisKA"/>
    <property type="match status" value="1"/>
</dbReference>
<dbReference type="EC" id="2.7.13.3" evidence="3"/>
<evidence type="ECO:0000256" key="14">
    <source>
        <dbReference type="SAM" id="Phobius"/>
    </source>
</evidence>
<dbReference type="SUPFAM" id="SSF47384">
    <property type="entry name" value="Homodimeric domain of signal transducing histidine kinase"/>
    <property type="match status" value="1"/>
</dbReference>
<accession>A0A1G6WX56</accession>
<dbReference type="SMART" id="SM00387">
    <property type="entry name" value="HATPase_c"/>
    <property type="match status" value="1"/>
</dbReference>
<evidence type="ECO:0000256" key="7">
    <source>
        <dbReference type="ARBA" id="ARBA00022692"/>
    </source>
</evidence>
<dbReference type="PROSITE" id="PS50109">
    <property type="entry name" value="HIS_KIN"/>
    <property type="match status" value="1"/>
</dbReference>
<keyword evidence="6" id="KW-0808">Transferase</keyword>
<comment type="subcellular location">
    <subcellularLocation>
        <location evidence="2">Cell membrane</location>
        <topology evidence="2">Multi-pass membrane protein</topology>
    </subcellularLocation>
</comment>
<dbReference type="InterPro" id="IPR036097">
    <property type="entry name" value="HisK_dim/P_sf"/>
</dbReference>
<dbReference type="AlphaFoldDB" id="A0A1G6WX56"/>
<keyword evidence="12" id="KW-0902">Two-component regulatory system</keyword>
<keyword evidence="8" id="KW-0547">Nucleotide-binding</keyword>
<dbReference type="GO" id="GO:0000155">
    <property type="term" value="F:phosphorelay sensor kinase activity"/>
    <property type="evidence" value="ECO:0007669"/>
    <property type="project" value="InterPro"/>
</dbReference>
<evidence type="ECO:0000256" key="11">
    <source>
        <dbReference type="ARBA" id="ARBA00022989"/>
    </source>
</evidence>
<dbReference type="Proteomes" id="UP000198666">
    <property type="component" value="Unassembled WGS sequence"/>
</dbReference>
<keyword evidence="13 14" id="KW-0472">Membrane</keyword>
<name>A0A1G6WX56_9BACI</name>
<dbReference type="PANTHER" id="PTHR45453">
    <property type="entry name" value="PHOSPHATE REGULON SENSOR PROTEIN PHOR"/>
    <property type="match status" value="1"/>
</dbReference>
<evidence type="ECO:0000256" key="12">
    <source>
        <dbReference type="ARBA" id="ARBA00023012"/>
    </source>
</evidence>
<dbReference type="InterPro" id="IPR004358">
    <property type="entry name" value="Sig_transdc_His_kin-like_C"/>
</dbReference>
<dbReference type="PRINTS" id="PR00344">
    <property type="entry name" value="BCTRLSENSOR"/>
</dbReference>
<dbReference type="InterPro" id="IPR003661">
    <property type="entry name" value="HisK_dim/P_dom"/>
</dbReference>
<keyword evidence="4" id="KW-1003">Cell membrane</keyword>
<dbReference type="STRING" id="361279.SAMN05421663_1195"/>
<evidence type="ECO:0000256" key="6">
    <source>
        <dbReference type="ARBA" id="ARBA00022679"/>
    </source>
</evidence>